<sequence length="64" mass="7236">MAQQDLPASPCVRRCCLDDHNVCLGCFRHVSEITGWQEADAVARTAILLRCEQRRAEHRRTGGQ</sequence>
<evidence type="ECO:0000313" key="2">
    <source>
        <dbReference type="EMBL" id="PAS94311.1"/>
    </source>
</evidence>
<dbReference type="AlphaFoldDB" id="A0A272EW40"/>
<keyword evidence="4" id="KW-1185">Reference proteome</keyword>
<evidence type="ECO:0000313" key="3">
    <source>
        <dbReference type="Proteomes" id="UP000216107"/>
    </source>
</evidence>
<evidence type="ECO:0000313" key="4">
    <source>
        <dbReference type="Proteomes" id="UP000623509"/>
    </source>
</evidence>
<evidence type="ECO:0000313" key="1">
    <source>
        <dbReference type="EMBL" id="KAF7599495.1"/>
    </source>
</evidence>
<accession>A0A272EW40</accession>
<dbReference type="RefSeq" id="WP_095524270.1">
    <property type="nucleotide sequence ID" value="NZ_MDUX01000019.1"/>
</dbReference>
<name>A0A272EW40_9RHOO</name>
<proteinExistence type="predicted"/>
<dbReference type="InterPro" id="IPR010710">
    <property type="entry name" value="DUF1289"/>
</dbReference>
<dbReference type="EMBL" id="MDUX01000019">
    <property type="protein sequence ID" value="KAF7599495.1"/>
    <property type="molecule type" value="Genomic_DNA"/>
</dbReference>
<dbReference type="Pfam" id="PF06945">
    <property type="entry name" value="DUF1289"/>
    <property type="match status" value="1"/>
</dbReference>
<dbReference type="OrthoDB" id="8911262at2"/>
<comment type="caution">
    <text evidence="2">The sequence shown here is derived from an EMBL/GenBank/DDBJ whole genome shotgun (WGS) entry which is preliminary data.</text>
</comment>
<protein>
    <submittedName>
        <fullName evidence="2">DUF1289 domain-containing protein</fullName>
    </submittedName>
</protein>
<dbReference type="PANTHER" id="PTHR35175:SF2">
    <property type="entry name" value="DUF1289 DOMAIN-CONTAINING PROTEIN"/>
    <property type="match status" value="1"/>
</dbReference>
<gene>
    <name evidence="1" type="ORF">BGI27_07410</name>
    <name evidence="2" type="ORF">CGU29_04700</name>
</gene>
<dbReference type="EMBL" id="NMRN01000008">
    <property type="protein sequence ID" value="PAS94311.1"/>
    <property type="molecule type" value="Genomic_DNA"/>
</dbReference>
<dbReference type="PANTHER" id="PTHR35175">
    <property type="entry name" value="DUF1289 DOMAIN-CONTAINING PROTEIN"/>
    <property type="match status" value="1"/>
</dbReference>
<organism evidence="2 3">
    <name type="scientific">Candidatus Dactylopiibacterium carminicum</name>
    <dbReference type="NCBI Taxonomy" id="857335"/>
    <lineage>
        <taxon>Bacteria</taxon>
        <taxon>Pseudomonadati</taxon>
        <taxon>Pseudomonadota</taxon>
        <taxon>Betaproteobacteria</taxon>
        <taxon>Rhodocyclales</taxon>
        <taxon>Rhodocyclaceae</taxon>
        <taxon>Candidatus Dactylopiibacterium</taxon>
    </lineage>
</organism>
<dbReference type="Proteomes" id="UP000623509">
    <property type="component" value="Unassembled WGS sequence"/>
</dbReference>
<dbReference type="Proteomes" id="UP000216107">
    <property type="component" value="Unassembled WGS sequence"/>
</dbReference>
<reference evidence="1 4" key="1">
    <citation type="submission" date="2016-08" db="EMBL/GenBank/DDBJ databases">
        <title>Candidatus Dactylopiibacterium carminicum genome sequence.</title>
        <authorList>
            <person name="Ramirez-Puebla S.T."/>
            <person name="Ormeno-Orrillo E."/>
            <person name="Vera-Ponce De Leon A."/>
            <person name="Luis L."/>
            <person name="Sanchez-Flores A."/>
            <person name="Monica R."/>
            <person name="Martinez-Romero E."/>
        </authorList>
    </citation>
    <scope>NUCLEOTIDE SEQUENCE [LARGE SCALE GENOMIC DNA]</scope>
    <source>
        <strain evidence="1">END1</strain>
    </source>
</reference>
<reference evidence="2 3" key="2">
    <citation type="submission" date="2017-07" db="EMBL/GenBank/DDBJ databases">
        <title>Candidatus Dactylopiibacterium carminicum, a nitrogen-fixing symbiont of the cochineal insect Dactylopius coccus and Dactylopius opuntiae (Hemiptera: Coccoidea: Dactylopiidae).</title>
        <authorList>
            <person name="Vera A."/>
        </authorList>
    </citation>
    <scope>NUCLEOTIDE SEQUENCE [LARGE SCALE GENOMIC DNA]</scope>
    <source>
        <strain evidence="2 3">NFDCM</strain>
    </source>
</reference>